<dbReference type="Proteomes" id="UP001524478">
    <property type="component" value="Unassembled WGS sequence"/>
</dbReference>
<sequence>MELNRKILKMGIIIISLSIIISLGLAMFMKLDKPVFFKNYIETMLEVSSNSYREDEFVLKYITNISDKRRITDIYFEEYPNLVLYAGNYSSRRDIFPIFLWGSNFREEVYGRYVIRNLYVTMDIRSLGEFDEIELNNARITFDDSDVIDVNLGRIIFYNYYDEDNNYKNEHLKSYSSTSSSDGTSSAIMEVKEDITITNVKSSLLKDVDDLVEIKIGDIGYGDISEIQYKNNDVLRINSVFKHPKDILRKFNLYNIEPKIYYKDSNEDLFYRRVHGIKYTNYDISTWEIIKYLKARGEI</sequence>
<keyword evidence="1" id="KW-0812">Transmembrane</keyword>
<keyword evidence="3" id="KW-1185">Reference proteome</keyword>
<comment type="caution">
    <text evidence="2">The sequence shown here is derived from an EMBL/GenBank/DDBJ whole genome shotgun (WGS) entry which is preliminary data.</text>
</comment>
<name>A0ABT1S4T2_9FIRM</name>
<reference evidence="2 3" key="1">
    <citation type="submission" date="2022-06" db="EMBL/GenBank/DDBJ databases">
        <title>Isolation of gut microbiota from human fecal samples.</title>
        <authorList>
            <person name="Pamer E.G."/>
            <person name="Barat B."/>
            <person name="Waligurski E."/>
            <person name="Medina S."/>
            <person name="Paddock L."/>
            <person name="Mostad J."/>
        </authorList>
    </citation>
    <scope>NUCLEOTIDE SEQUENCE [LARGE SCALE GENOMIC DNA]</scope>
    <source>
        <strain evidence="2 3">DFI.7.95</strain>
    </source>
</reference>
<dbReference type="EMBL" id="JANGAC010000001">
    <property type="protein sequence ID" value="MCQ4921470.1"/>
    <property type="molecule type" value="Genomic_DNA"/>
</dbReference>
<protein>
    <submittedName>
        <fullName evidence="2">Uncharacterized protein</fullName>
    </submittedName>
</protein>
<feature type="transmembrane region" description="Helical" evidence="1">
    <location>
        <begin position="7"/>
        <end position="29"/>
    </location>
</feature>
<organism evidence="2 3">
    <name type="scientific">Tissierella carlieri</name>
    <dbReference type="NCBI Taxonomy" id="689904"/>
    <lineage>
        <taxon>Bacteria</taxon>
        <taxon>Bacillati</taxon>
        <taxon>Bacillota</taxon>
        <taxon>Tissierellia</taxon>
        <taxon>Tissierellales</taxon>
        <taxon>Tissierellaceae</taxon>
        <taxon>Tissierella</taxon>
    </lineage>
</organism>
<accession>A0ABT1S4T2</accession>
<evidence type="ECO:0000313" key="3">
    <source>
        <dbReference type="Proteomes" id="UP001524478"/>
    </source>
</evidence>
<proteinExistence type="predicted"/>
<dbReference type="RefSeq" id="WP_256310000.1">
    <property type="nucleotide sequence ID" value="NZ_JANGAC010000001.1"/>
</dbReference>
<keyword evidence="1" id="KW-1133">Transmembrane helix</keyword>
<gene>
    <name evidence="2" type="ORF">NE686_00110</name>
</gene>
<evidence type="ECO:0000313" key="2">
    <source>
        <dbReference type="EMBL" id="MCQ4921470.1"/>
    </source>
</evidence>
<keyword evidence="1" id="KW-0472">Membrane</keyword>
<evidence type="ECO:0000256" key="1">
    <source>
        <dbReference type="SAM" id="Phobius"/>
    </source>
</evidence>